<comment type="caution">
    <text evidence="3">The sequence shown here is derived from an EMBL/GenBank/DDBJ whole genome shotgun (WGS) entry which is preliminary data.</text>
</comment>
<protein>
    <submittedName>
        <fullName evidence="3">USP protein</fullName>
    </submittedName>
</protein>
<dbReference type="PANTHER" id="PTHR45982">
    <property type="entry name" value="REGULATOR OF CHROMOSOME CONDENSATION"/>
    <property type="match status" value="1"/>
</dbReference>
<organism evidence="3 4">
    <name type="scientific">Symbiodinium natans</name>
    <dbReference type="NCBI Taxonomy" id="878477"/>
    <lineage>
        <taxon>Eukaryota</taxon>
        <taxon>Sar</taxon>
        <taxon>Alveolata</taxon>
        <taxon>Dinophyceae</taxon>
        <taxon>Suessiales</taxon>
        <taxon>Symbiodiniaceae</taxon>
        <taxon>Symbiodinium</taxon>
    </lineage>
</organism>
<sequence length="528" mass="55400">MSSIALHVALLSGEQKAFSLTPHSTVGELREVVQKEWQKPIGKLISASGARLLESATLTQAGIRENEVITAIIQDVSVAATRDAFAAIRANGTVVTWGCPDSGGDCSAVKNQLQNVQRIQATCGAFAAILENGSVVSWGHADLGGDSSDVQSELQGVCQIQAAHAAFAAIKVDGSVVTWGAPNYGGDCSAVRDQLASVQHIQSSLAAFAALRADGRVVTWGSGYLGGDSSDVRDELRDVLQVAPIFPFGFAAIKAGGRIVCWGGMLYRGVHQTGLDSIAHFQANSARWAAATEQGRLALSLRSHGQGCLQVPDGAASIVSCTFDTVAILQKDGTVQFWGCSVPEQLRKKLTSVVRLRCGPGDYAMCAAIRSDGSVVAWQYSARGALSVNGRKCEQLQNVTDVQVTRGAFAALRTDGTVVTWGSADSGGDSASVQGQLKNVVRIQAGHAAFAAIRSDGSVVSWGDPVYGGDSSRVRDQLGQAWVETEAAKPRPRVSKPKAKPGVLKKPSKRQTKKPLPDSEGCPCAYIG</sequence>
<dbReference type="InterPro" id="IPR009091">
    <property type="entry name" value="RCC1/BLIP-II"/>
</dbReference>
<dbReference type="InterPro" id="IPR051553">
    <property type="entry name" value="Ran_GTPase-activating"/>
</dbReference>
<evidence type="ECO:0000256" key="1">
    <source>
        <dbReference type="SAM" id="MobiDB-lite"/>
    </source>
</evidence>
<dbReference type="InterPro" id="IPR000626">
    <property type="entry name" value="Ubiquitin-like_dom"/>
</dbReference>
<dbReference type="OrthoDB" id="424179at2759"/>
<dbReference type="CDD" id="cd17039">
    <property type="entry name" value="Ubl_ubiquitin_like"/>
    <property type="match status" value="1"/>
</dbReference>
<name>A0A812N8Z4_9DINO</name>
<dbReference type="SUPFAM" id="SSF50985">
    <property type="entry name" value="RCC1/BLIP-II"/>
    <property type="match status" value="2"/>
</dbReference>
<accession>A0A812N8Z4</accession>
<keyword evidence="4" id="KW-1185">Reference proteome</keyword>
<dbReference type="Gene3D" id="2.130.10.30">
    <property type="entry name" value="Regulator of chromosome condensation 1/beta-lactamase-inhibitor protein II"/>
    <property type="match status" value="2"/>
</dbReference>
<dbReference type="AlphaFoldDB" id="A0A812N8Z4"/>
<dbReference type="EMBL" id="CAJNDS010002057">
    <property type="protein sequence ID" value="CAE7299642.1"/>
    <property type="molecule type" value="Genomic_DNA"/>
</dbReference>
<proteinExistence type="predicted"/>
<feature type="domain" description="Ubiquitin-like" evidence="2">
    <location>
        <begin position="4"/>
        <end position="74"/>
    </location>
</feature>
<evidence type="ECO:0000313" key="4">
    <source>
        <dbReference type="Proteomes" id="UP000604046"/>
    </source>
</evidence>
<feature type="compositionally biased region" description="Basic residues" evidence="1">
    <location>
        <begin position="490"/>
        <end position="499"/>
    </location>
</feature>
<dbReference type="SUPFAM" id="SSF54236">
    <property type="entry name" value="Ubiquitin-like"/>
    <property type="match status" value="1"/>
</dbReference>
<gene>
    <name evidence="3" type="primary">USP</name>
    <name evidence="3" type="ORF">SNAT2548_LOCUS15770</name>
</gene>
<dbReference type="InterPro" id="IPR029071">
    <property type="entry name" value="Ubiquitin-like_domsf"/>
</dbReference>
<reference evidence="3" key="1">
    <citation type="submission" date="2021-02" db="EMBL/GenBank/DDBJ databases">
        <authorList>
            <person name="Dougan E. K."/>
            <person name="Rhodes N."/>
            <person name="Thang M."/>
            <person name="Chan C."/>
        </authorList>
    </citation>
    <scope>NUCLEOTIDE SEQUENCE</scope>
</reference>
<dbReference type="Proteomes" id="UP000604046">
    <property type="component" value="Unassembled WGS sequence"/>
</dbReference>
<evidence type="ECO:0000313" key="3">
    <source>
        <dbReference type="EMBL" id="CAE7299642.1"/>
    </source>
</evidence>
<dbReference type="PANTHER" id="PTHR45982:SF1">
    <property type="entry name" value="REGULATOR OF CHROMOSOME CONDENSATION"/>
    <property type="match status" value="1"/>
</dbReference>
<dbReference type="PROSITE" id="PS50053">
    <property type="entry name" value="UBIQUITIN_2"/>
    <property type="match status" value="1"/>
</dbReference>
<feature type="region of interest" description="Disordered" evidence="1">
    <location>
        <begin position="484"/>
        <end position="528"/>
    </location>
</feature>
<evidence type="ECO:0000259" key="2">
    <source>
        <dbReference type="PROSITE" id="PS50053"/>
    </source>
</evidence>